<keyword evidence="2 4" id="KW-0418">Kinase</keyword>
<protein>
    <submittedName>
        <fullName evidence="4">Carbohydrate kinase family protein</fullName>
    </submittedName>
</protein>
<gene>
    <name evidence="4" type="ORF">FNM00_16805</name>
</gene>
<proteinExistence type="predicted"/>
<feature type="domain" description="Carbohydrate kinase PfkB" evidence="3">
    <location>
        <begin position="34"/>
        <end position="296"/>
    </location>
</feature>
<dbReference type="PANTHER" id="PTHR10584:SF166">
    <property type="entry name" value="RIBOKINASE"/>
    <property type="match status" value="1"/>
</dbReference>
<dbReference type="InterPro" id="IPR029056">
    <property type="entry name" value="Ribokinase-like"/>
</dbReference>
<dbReference type="GO" id="GO:0016301">
    <property type="term" value="F:kinase activity"/>
    <property type="evidence" value="ECO:0007669"/>
    <property type="project" value="UniProtKB-KW"/>
</dbReference>
<dbReference type="Gene3D" id="3.40.1190.20">
    <property type="match status" value="1"/>
</dbReference>
<comment type="caution">
    <text evidence="4">The sequence shown here is derived from an EMBL/GenBank/DDBJ whole genome shotgun (WGS) entry which is preliminary data.</text>
</comment>
<reference evidence="4 5" key="1">
    <citation type="submission" date="2019-07" db="EMBL/GenBank/DDBJ databases">
        <authorList>
            <person name="Zhao L.H."/>
        </authorList>
    </citation>
    <scope>NUCLEOTIDE SEQUENCE [LARGE SCALE GENOMIC DNA]</scope>
    <source>
        <strain evidence="4 5">Co35</strain>
    </source>
</reference>
<dbReference type="Proteomes" id="UP000316988">
    <property type="component" value="Unassembled WGS sequence"/>
</dbReference>
<dbReference type="AlphaFoldDB" id="A0A554RN42"/>
<dbReference type="SUPFAM" id="SSF53613">
    <property type="entry name" value="Ribokinase-like"/>
    <property type="match status" value="1"/>
</dbReference>
<dbReference type="PROSITE" id="PS00583">
    <property type="entry name" value="PFKB_KINASES_1"/>
    <property type="match status" value="1"/>
</dbReference>
<keyword evidence="5" id="KW-1185">Reference proteome</keyword>
<evidence type="ECO:0000256" key="2">
    <source>
        <dbReference type="ARBA" id="ARBA00022777"/>
    </source>
</evidence>
<evidence type="ECO:0000256" key="1">
    <source>
        <dbReference type="ARBA" id="ARBA00022679"/>
    </source>
</evidence>
<dbReference type="EMBL" id="VLNT01000022">
    <property type="protein sequence ID" value="TSD55567.1"/>
    <property type="molecule type" value="Genomic_DNA"/>
</dbReference>
<evidence type="ECO:0000259" key="3">
    <source>
        <dbReference type="Pfam" id="PF00294"/>
    </source>
</evidence>
<dbReference type="InterPro" id="IPR011611">
    <property type="entry name" value="PfkB_dom"/>
</dbReference>
<evidence type="ECO:0000313" key="5">
    <source>
        <dbReference type="Proteomes" id="UP000316988"/>
    </source>
</evidence>
<name>A0A554RN42_9ACTN</name>
<accession>A0A554RN42</accession>
<dbReference type="InterPro" id="IPR002173">
    <property type="entry name" value="Carboh/pur_kinase_PfkB_CS"/>
</dbReference>
<dbReference type="PANTHER" id="PTHR10584">
    <property type="entry name" value="SUGAR KINASE"/>
    <property type="match status" value="1"/>
</dbReference>
<dbReference type="OrthoDB" id="9779730at2"/>
<dbReference type="Pfam" id="PF00294">
    <property type="entry name" value="PfkB"/>
    <property type="match status" value="1"/>
</dbReference>
<keyword evidence="1" id="KW-0808">Transferase</keyword>
<evidence type="ECO:0000313" key="4">
    <source>
        <dbReference type="EMBL" id="TSD55567.1"/>
    </source>
</evidence>
<organism evidence="4 5">
    <name type="scientific">Aeromicrobium piscarium</name>
    <dbReference type="NCBI Taxonomy" id="2590901"/>
    <lineage>
        <taxon>Bacteria</taxon>
        <taxon>Bacillati</taxon>
        <taxon>Actinomycetota</taxon>
        <taxon>Actinomycetes</taxon>
        <taxon>Propionibacteriales</taxon>
        <taxon>Nocardioidaceae</taxon>
        <taxon>Aeromicrobium</taxon>
    </lineage>
</organism>
<dbReference type="CDD" id="cd01942">
    <property type="entry name" value="ribokinase_group_A"/>
    <property type="match status" value="1"/>
</dbReference>
<sequence length="330" mass="35023">MHLAIAGSVATDHLQTFSGRFSDSLVPDQLDKISVSFLVEDLDVRRGGCAANISFGLAQLGHRPLLVAAVGQDFVSQGYEKWLDSAGVDCSRLRVSDTRHTALCTITTDDAHAQIVTFYPGAMAEAREIDVATLHAERPIDLLLIGPDDPTGMLRHTHTARELGIPFAADPSQQLAWADGELIADLIDGAAYLFCNEYEAALIEKKTGWNDDDLRRHVGTRVVTHGKDGAVVHTADGELIEVAAIDGITAVDPTGVGDSFRAGYLAGVAAGLGAERSVQVGCTIAACVVETIGTQEYAVDAGTFLSRLERQYGSEARTEIHKALSLGGVA</sequence>
<dbReference type="RefSeq" id="WP_143914694.1">
    <property type="nucleotide sequence ID" value="NZ_VLNT01000022.1"/>
</dbReference>